<reference evidence="1 2" key="1">
    <citation type="submission" date="2018-06" db="EMBL/GenBank/DDBJ databases">
        <authorList>
            <consortium name="Pathogen Informatics"/>
            <person name="Doyle S."/>
        </authorList>
    </citation>
    <scope>NUCLEOTIDE SEQUENCE [LARGE SCALE GENOMIC DNA]</scope>
    <source>
        <strain evidence="1 2">NCTC13093</strain>
    </source>
</reference>
<dbReference type="AlphaFoldDB" id="A0A2X0VKS2"/>
<accession>A0A2X0VKS2</accession>
<evidence type="ECO:0000313" key="2">
    <source>
        <dbReference type="Proteomes" id="UP000250086"/>
    </source>
</evidence>
<protein>
    <submittedName>
        <fullName evidence="1">Uncharacterized protein</fullName>
    </submittedName>
</protein>
<keyword evidence="2" id="KW-1185">Reference proteome</keyword>
<gene>
    <name evidence="1" type="ORF">NCTC13093_01463</name>
</gene>
<dbReference type="RefSeq" id="WP_113744171.1">
    <property type="nucleotide sequence ID" value="NZ_UAPV01000001.1"/>
</dbReference>
<dbReference type="EMBL" id="UAPV01000001">
    <property type="protein sequence ID" value="SPT70058.1"/>
    <property type="molecule type" value="Genomic_DNA"/>
</dbReference>
<dbReference type="Proteomes" id="UP000250086">
    <property type="component" value="Unassembled WGS sequence"/>
</dbReference>
<organism evidence="1 2">
    <name type="scientific">Anaerobiospirillum thomasii</name>
    <dbReference type="NCBI Taxonomy" id="179995"/>
    <lineage>
        <taxon>Bacteria</taxon>
        <taxon>Pseudomonadati</taxon>
        <taxon>Pseudomonadota</taxon>
        <taxon>Gammaproteobacteria</taxon>
        <taxon>Aeromonadales</taxon>
        <taxon>Succinivibrionaceae</taxon>
        <taxon>Anaerobiospirillum</taxon>
    </lineage>
</organism>
<proteinExistence type="predicted"/>
<evidence type="ECO:0000313" key="1">
    <source>
        <dbReference type="EMBL" id="SPT70058.1"/>
    </source>
</evidence>
<sequence length="131" mass="15033">MNQLFSVSELSELAKLIEQPYSSSWNEFSKVLSWGNFNILQLRQNCGSKVNCLLSIFQYGQQNYQNDGFVFQTIAAAFSPYIINTNPTFKRAIDGINSLFELRKLPIYYDYTQGYGLIDLRNPPEGYYALG</sequence>
<name>A0A2X0VKS2_9GAMM</name>